<dbReference type="InterPro" id="IPR011013">
    <property type="entry name" value="Gal_mutarotase_sf_dom"/>
</dbReference>
<dbReference type="InterPro" id="IPR047215">
    <property type="entry name" value="Galactose_mutarotase-like"/>
</dbReference>
<keyword evidence="7" id="KW-1185">Reference proteome</keyword>
<evidence type="ECO:0000313" key="7">
    <source>
        <dbReference type="Proteomes" id="UP000627781"/>
    </source>
</evidence>
<reference evidence="6 7" key="1">
    <citation type="submission" date="2020-08" db="EMBL/GenBank/DDBJ databases">
        <title>A Genomic Blueprint of the Chicken Gut Microbiome.</title>
        <authorList>
            <person name="Gilroy R."/>
            <person name="Ravi A."/>
            <person name="Getino M."/>
            <person name="Pursley I."/>
            <person name="Horton D.L."/>
            <person name="Alikhan N.-F."/>
            <person name="Baker D."/>
            <person name="Gharbi K."/>
            <person name="Hall N."/>
            <person name="Watson M."/>
            <person name="Adriaenssens E.M."/>
            <person name="Foster-Nyarko E."/>
            <person name="Jarju S."/>
            <person name="Secka A."/>
            <person name="Antonio M."/>
            <person name="Oren A."/>
            <person name="Chaudhuri R."/>
            <person name="La Ragione R.M."/>
            <person name="Hildebrand F."/>
            <person name="Pallen M.J."/>
        </authorList>
    </citation>
    <scope>NUCLEOTIDE SEQUENCE [LARGE SCALE GENOMIC DNA]</scope>
    <source>
        <strain evidence="6 7">Sa3CVN1</strain>
    </source>
</reference>
<dbReference type="InterPro" id="IPR015443">
    <property type="entry name" value="Aldose_1-epimerase"/>
</dbReference>
<dbReference type="SUPFAM" id="SSF74650">
    <property type="entry name" value="Galactose mutarotase-like"/>
    <property type="match status" value="1"/>
</dbReference>
<keyword evidence="3 5" id="KW-0413">Isomerase</keyword>
<proteinExistence type="inferred from homology"/>
<evidence type="ECO:0000256" key="2">
    <source>
        <dbReference type="ARBA" id="ARBA00006206"/>
    </source>
</evidence>
<sequence>MIKKEICGQFQEKPVYKYTINNKNGMKFSCISHGATLTEIYALDKNNNPVNVLLGFNNLDYYLKDTKIFSAASIGRVAGRIEKGEFEIKGKRYKVESNEGENLLHGGTHGFNSFNWESRISESNNSVTFYNIIKEEEDGFPGNIEVKITYSLNDNNDLNIDFDASSDKDTLFNPTVHSYFNLSGNFENLLRNHTLQINSDYVEELRSDNIPTGKLKEVKETPFDFREPKDLMKVVESFKKELKLDGIDHPFKVNSKNIATLISKDTGIRLDIESERNALIVYTLNACYDNFKMNGKSIAKHMAVALEPQTLPDAINHKGFGHIVLNADEKKHYNIKYHFSLA</sequence>
<organism evidence="6 7">
    <name type="scientific">Clostridium cibarium</name>
    <dbReference type="NCBI Taxonomy" id="2762247"/>
    <lineage>
        <taxon>Bacteria</taxon>
        <taxon>Bacillati</taxon>
        <taxon>Bacillota</taxon>
        <taxon>Clostridia</taxon>
        <taxon>Eubacteriales</taxon>
        <taxon>Clostridiaceae</taxon>
        <taxon>Clostridium</taxon>
    </lineage>
</organism>
<dbReference type="RefSeq" id="WP_191768497.1">
    <property type="nucleotide sequence ID" value="NZ_JACSRA010000013.1"/>
</dbReference>
<evidence type="ECO:0000256" key="5">
    <source>
        <dbReference type="PIRNR" id="PIRNR005096"/>
    </source>
</evidence>
<dbReference type="PANTHER" id="PTHR10091">
    <property type="entry name" value="ALDOSE-1-EPIMERASE"/>
    <property type="match status" value="1"/>
</dbReference>
<dbReference type="InterPro" id="IPR008183">
    <property type="entry name" value="Aldose_1/G6P_1-epimerase"/>
</dbReference>
<comment type="pathway">
    <text evidence="1 5">Carbohydrate metabolism; hexose metabolism.</text>
</comment>
<accession>A0ABR8PTW8</accession>
<dbReference type="InterPro" id="IPR014718">
    <property type="entry name" value="GH-type_carb-bd"/>
</dbReference>
<evidence type="ECO:0000256" key="3">
    <source>
        <dbReference type="ARBA" id="ARBA00023235"/>
    </source>
</evidence>
<dbReference type="CDD" id="cd09019">
    <property type="entry name" value="galactose_mutarotase_like"/>
    <property type="match status" value="1"/>
</dbReference>
<dbReference type="PIRSF" id="PIRSF005096">
    <property type="entry name" value="GALM"/>
    <property type="match status" value="1"/>
</dbReference>
<gene>
    <name evidence="6" type="ORF">H9661_09665</name>
</gene>
<dbReference type="PANTHER" id="PTHR10091:SF0">
    <property type="entry name" value="GALACTOSE MUTAROTASE"/>
    <property type="match status" value="1"/>
</dbReference>
<comment type="caution">
    <text evidence="6">The sequence shown here is derived from an EMBL/GenBank/DDBJ whole genome shotgun (WGS) entry which is preliminary data.</text>
</comment>
<evidence type="ECO:0000313" key="6">
    <source>
        <dbReference type="EMBL" id="MBD7911622.1"/>
    </source>
</evidence>
<dbReference type="Gene3D" id="2.70.98.10">
    <property type="match status" value="1"/>
</dbReference>
<dbReference type="Proteomes" id="UP000627781">
    <property type="component" value="Unassembled WGS sequence"/>
</dbReference>
<comment type="catalytic activity">
    <reaction evidence="5">
        <text>alpha-D-glucose = beta-D-glucose</text>
        <dbReference type="Rhea" id="RHEA:10264"/>
        <dbReference type="ChEBI" id="CHEBI:15903"/>
        <dbReference type="ChEBI" id="CHEBI:17925"/>
        <dbReference type="EC" id="5.1.3.3"/>
    </reaction>
</comment>
<protein>
    <recommendedName>
        <fullName evidence="5">Aldose 1-epimerase</fullName>
        <ecNumber evidence="5">5.1.3.3</ecNumber>
    </recommendedName>
</protein>
<dbReference type="EMBL" id="JACSRA010000013">
    <property type="protein sequence ID" value="MBD7911622.1"/>
    <property type="molecule type" value="Genomic_DNA"/>
</dbReference>
<evidence type="ECO:0000256" key="1">
    <source>
        <dbReference type="ARBA" id="ARBA00005028"/>
    </source>
</evidence>
<dbReference type="Pfam" id="PF01263">
    <property type="entry name" value="Aldose_epim"/>
    <property type="match status" value="1"/>
</dbReference>
<name>A0ABR8PTW8_9CLOT</name>
<dbReference type="EC" id="5.1.3.3" evidence="5"/>
<keyword evidence="4 5" id="KW-0119">Carbohydrate metabolism</keyword>
<comment type="similarity">
    <text evidence="2 5">Belongs to the aldose epimerase family.</text>
</comment>
<evidence type="ECO:0000256" key="4">
    <source>
        <dbReference type="ARBA" id="ARBA00023277"/>
    </source>
</evidence>